<protein>
    <submittedName>
        <fullName evidence="2">Uncharacterized protein</fullName>
    </submittedName>
</protein>
<evidence type="ECO:0000256" key="1">
    <source>
        <dbReference type="SAM" id="MobiDB-lite"/>
    </source>
</evidence>
<dbReference type="KEGG" id="ncr:NCU00353"/>
<feature type="region of interest" description="Disordered" evidence="1">
    <location>
        <begin position="114"/>
        <end position="146"/>
    </location>
</feature>
<organism evidence="2 3">
    <name type="scientific">Neurospora crassa (strain ATCC 24698 / 74-OR23-1A / CBS 708.71 / DSM 1257 / FGSC 987)</name>
    <dbReference type="NCBI Taxonomy" id="367110"/>
    <lineage>
        <taxon>Eukaryota</taxon>
        <taxon>Fungi</taxon>
        <taxon>Dikarya</taxon>
        <taxon>Ascomycota</taxon>
        <taxon>Pezizomycotina</taxon>
        <taxon>Sordariomycetes</taxon>
        <taxon>Sordariomycetidae</taxon>
        <taxon>Sordariales</taxon>
        <taxon>Sordariaceae</taxon>
        <taxon>Neurospora</taxon>
    </lineage>
</organism>
<reference evidence="2 3" key="1">
    <citation type="journal article" date="2003" name="Nature">
        <title>The genome sequence of the filamentous fungus Neurospora crassa.</title>
        <authorList>
            <person name="Galagan J.E."/>
            <person name="Calvo S.E."/>
            <person name="Borkovich K.A."/>
            <person name="Selker E.U."/>
            <person name="Read N.D."/>
            <person name="Jaffe D."/>
            <person name="FitzHugh W."/>
            <person name="Ma L.J."/>
            <person name="Smirnov S."/>
            <person name="Purcell S."/>
            <person name="Rehman B."/>
            <person name="Elkins T."/>
            <person name="Engels R."/>
            <person name="Wang S."/>
            <person name="Nielsen C.B."/>
            <person name="Butler J."/>
            <person name="Endrizzi M."/>
            <person name="Qui D."/>
            <person name="Ianakiev P."/>
            <person name="Bell-Pedersen D."/>
            <person name="Nelson M.A."/>
            <person name="Werner-Washburne M."/>
            <person name="Selitrennikoff C.P."/>
            <person name="Kinsey J.A."/>
            <person name="Braun E.L."/>
            <person name="Zelter A."/>
            <person name="Schulte U."/>
            <person name="Kothe G.O."/>
            <person name="Jedd G."/>
            <person name="Mewes W."/>
            <person name="Staben C."/>
            <person name="Marcotte E."/>
            <person name="Greenberg D."/>
            <person name="Roy A."/>
            <person name="Foley K."/>
            <person name="Naylor J."/>
            <person name="Stange-Thomann N."/>
            <person name="Barrett R."/>
            <person name="Gnerre S."/>
            <person name="Kamal M."/>
            <person name="Kamvysselis M."/>
            <person name="Mauceli E."/>
            <person name="Bielke C."/>
            <person name="Rudd S."/>
            <person name="Frishman D."/>
            <person name="Krystofova S."/>
            <person name="Rasmussen C."/>
            <person name="Metzenberg R.L."/>
            <person name="Perkins D.D."/>
            <person name="Kroken S."/>
            <person name="Cogoni C."/>
            <person name="Macino G."/>
            <person name="Catcheside D."/>
            <person name="Li W."/>
            <person name="Pratt R.J."/>
            <person name="Osmani S.A."/>
            <person name="DeSouza C.P."/>
            <person name="Glass L."/>
            <person name="Orbach M.J."/>
            <person name="Berglund J.A."/>
            <person name="Voelker R."/>
            <person name="Yarden O."/>
            <person name="Plamann M."/>
            <person name="Seiler S."/>
            <person name="Dunlap J."/>
            <person name="Radford A."/>
            <person name="Aramayo R."/>
            <person name="Natvig D.O."/>
            <person name="Alex L.A."/>
            <person name="Mannhaupt G."/>
            <person name="Ebbole D.J."/>
            <person name="Freitag M."/>
            <person name="Paulsen I."/>
            <person name="Sachs M.S."/>
            <person name="Lander E.S."/>
            <person name="Nusbaum C."/>
            <person name="Birren B."/>
        </authorList>
    </citation>
    <scope>NUCLEOTIDE SEQUENCE [LARGE SCALE GENOMIC DNA]</scope>
    <source>
        <strain evidence="3">ATCC 24698 / 74-OR23-1A / CBS 708.71 / DSM 1257 / FGSC 987</strain>
    </source>
</reference>
<dbReference type="HOGENOM" id="CLU_1518298_0_0_1"/>
<name>Q7RZL2_NEUCR</name>
<dbReference type="InParanoid" id="Q7RZL2"/>
<dbReference type="PaxDb" id="5141-EFNCRP00000000012"/>
<proteinExistence type="predicted"/>
<accession>Q7RZL2</accession>
<dbReference type="AlphaFoldDB" id="Q7RZL2"/>
<dbReference type="Proteomes" id="UP000001805">
    <property type="component" value="Chromosome 3, Linkage Group III"/>
</dbReference>
<keyword evidence="3" id="KW-1185">Reference proteome</keyword>
<dbReference type="RefSeq" id="XP_957824.1">
    <property type="nucleotide sequence ID" value="XM_952731.1"/>
</dbReference>
<evidence type="ECO:0000313" key="2">
    <source>
        <dbReference type="EMBL" id="EAA28588.1"/>
    </source>
</evidence>
<evidence type="ECO:0000313" key="3">
    <source>
        <dbReference type="Proteomes" id="UP000001805"/>
    </source>
</evidence>
<dbReference type="VEuPathDB" id="FungiDB:NCU00353"/>
<gene>
    <name evidence="2" type="ORF">NCU00353</name>
</gene>
<dbReference type="EMBL" id="CM002238">
    <property type="protein sequence ID" value="EAA28588.1"/>
    <property type="molecule type" value="Genomic_DNA"/>
</dbReference>
<dbReference type="GeneID" id="3873874"/>
<sequence>MSISDTIGRSTRWDRMMYSGSSSVLLLDRLLTGGYLRLLSESNATLSRSMKDMGTVQKLLCTSPTLHSSVNVACVLPSELRAHASVWLSSYQEEPNSDMSEHDAVPVHLVAAQPSEPANQPGTMSDDRPIPGIPEPSPATGPRLVAGAMESWKVPQEARNTDAFSRGDFTRWEAWRM</sequence>